<protein>
    <submittedName>
        <fullName evidence="1">Uncharacterized protein</fullName>
    </submittedName>
</protein>
<name>A0A0D0BSX8_9AGAM</name>
<proteinExistence type="predicted"/>
<dbReference type="AlphaFoldDB" id="A0A0D0BSX8"/>
<dbReference type="Proteomes" id="UP000054538">
    <property type="component" value="Unassembled WGS sequence"/>
</dbReference>
<reference evidence="1 2" key="1">
    <citation type="submission" date="2014-04" db="EMBL/GenBank/DDBJ databases">
        <authorList>
            <consortium name="DOE Joint Genome Institute"/>
            <person name="Kuo A."/>
            <person name="Kohler A."/>
            <person name="Jargeat P."/>
            <person name="Nagy L.G."/>
            <person name="Floudas D."/>
            <person name="Copeland A."/>
            <person name="Barry K.W."/>
            <person name="Cichocki N."/>
            <person name="Veneault-Fourrey C."/>
            <person name="LaButti K."/>
            <person name="Lindquist E.A."/>
            <person name="Lipzen A."/>
            <person name="Lundell T."/>
            <person name="Morin E."/>
            <person name="Murat C."/>
            <person name="Sun H."/>
            <person name="Tunlid A."/>
            <person name="Henrissat B."/>
            <person name="Grigoriev I.V."/>
            <person name="Hibbett D.S."/>
            <person name="Martin F."/>
            <person name="Nordberg H.P."/>
            <person name="Cantor M.N."/>
            <person name="Hua S.X."/>
        </authorList>
    </citation>
    <scope>NUCLEOTIDE SEQUENCE [LARGE SCALE GENOMIC DNA]</scope>
    <source>
        <strain evidence="1 2">Ve08.2h10</strain>
    </source>
</reference>
<accession>A0A0D0BSX8</accession>
<keyword evidence="2" id="KW-1185">Reference proteome</keyword>
<dbReference type="OrthoDB" id="3143151at2759"/>
<dbReference type="InParanoid" id="A0A0D0BSX8"/>
<dbReference type="HOGENOM" id="CLU_003703_3_2_1"/>
<organism evidence="1 2">
    <name type="scientific">Paxillus rubicundulus Ve08.2h10</name>
    <dbReference type="NCBI Taxonomy" id="930991"/>
    <lineage>
        <taxon>Eukaryota</taxon>
        <taxon>Fungi</taxon>
        <taxon>Dikarya</taxon>
        <taxon>Basidiomycota</taxon>
        <taxon>Agaricomycotina</taxon>
        <taxon>Agaricomycetes</taxon>
        <taxon>Agaricomycetidae</taxon>
        <taxon>Boletales</taxon>
        <taxon>Paxilineae</taxon>
        <taxon>Paxillaceae</taxon>
        <taxon>Paxillus</taxon>
    </lineage>
</organism>
<reference evidence="2" key="2">
    <citation type="submission" date="2015-01" db="EMBL/GenBank/DDBJ databases">
        <title>Evolutionary Origins and Diversification of the Mycorrhizal Mutualists.</title>
        <authorList>
            <consortium name="DOE Joint Genome Institute"/>
            <consortium name="Mycorrhizal Genomics Consortium"/>
            <person name="Kohler A."/>
            <person name="Kuo A."/>
            <person name="Nagy L.G."/>
            <person name="Floudas D."/>
            <person name="Copeland A."/>
            <person name="Barry K.W."/>
            <person name="Cichocki N."/>
            <person name="Veneault-Fourrey C."/>
            <person name="LaButti K."/>
            <person name="Lindquist E.A."/>
            <person name="Lipzen A."/>
            <person name="Lundell T."/>
            <person name="Morin E."/>
            <person name="Murat C."/>
            <person name="Riley R."/>
            <person name="Ohm R."/>
            <person name="Sun H."/>
            <person name="Tunlid A."/>
            <person name="Henrissat B."/>
            <person name="Grigoriev I.V."/>
            <person name="Hibbett D.S."/>
            <person name="Martin F."/>
        </authorList>
    </citation>
    <scope>NUCLEOTIDE SEQUENCE [LARGE SCALE GENOMIC DNA]</scope>
    <source>
        <strain evidence="2">Ve08.2h10</strain>
    </source>
</reference>
<dbReference type="STRING" id="930991.A0A0D0BSX8"/>
<dbReference type="EMBL" id="KN828791">
    <property type="protein sequence ID" value="KIK74517.1"/>
    <property type="molecule type" value="Genomic_DNA"/>
</dbReference>
<evidence type="ECO:0000313" key="1">
    <source>
        <dbReference type="EMBL" id="KIK74517.1"/>
    </source>
</evidence>
<sequence length="376" mass="42245">MDIFQLKSTKAASVQTVEMDLLGQHASSVETPQGTVTWLAQGIAIEESAIHVMNDKRSLKLTATNIQKLVVIRRMDWLSSNISKFIDAATAYIGSAIEDHDGTIADEAESEWEEQNDDPHSDLPLPFIHIPALPLPLSLGHRNCNKHGLAALANLELQLCIGQANDTLQSICFTLADKAVLFCTKVRHASNQSENTRAWGKVHQADTVLSRHAQIYRKCRNVMVALEADEVLMERYKPLINQDLKVTTTISDPNGSVHCMENLTWFWTMDMPRDAQESDWMSECRLYICRGRFRLMQVLSLLHKLAACKGSPGSMEARGQTHQIRGSVDCQYLFSIPNPGSGRNWACKVKNREPQAMQYMPPIRLPYMQTSEINVL</sequence>
<gene>
    <name evidence="1" type="ORF">PAXRUDRAFT_175502</name>
</gene>
<evidence type="ECO:0000313" key="2">
    <source>
        <dbReference type="Proteomes" id="UP000054538"/>
    </source>
</evidence>